<accession>A0A1X6MQG7</accession>
<dbReference type="SUPFAM" id="SSF63491">
    <property type="entry name" value="BAG domain"/>
    <property type="match status" value="1"/>
</dbReference>
<protein>
    <recommendedName>
        <fullName evidence="2">BAG domain-containing protein</fullName>
    </recommendedName>
</protein>
<dbReference type="InterPro" id="IPR036533">
    <property type="entry name" value="BAG_dom_sf"/>
</dbReference>
<dbReference type="GeneID" id="36331658"/>
<dbReference type="EMBL" id="KZ110604">
    <property type="protein sequence ID" value="OSX58442.1"/>
    <property type="molecule type" value="Genomic_DNA"/>
</dbReference>
<evidence type="ECO:0000259" key="2">
    <source>
        <dbReference type="Pfam" id="PF02179"/>
    </source>
</evidence>
<dbReference type="AlphaFoldDB" id="A0A1X6MQG7"/>
<evidence type="ECO:0000256" key="1">
    <source>
        <dbReference type="SAM" id="MobiDB-lite"/>
    </source>
</evidence>
<feature type="domain" description="BAG" evidence="2">
    <location>
        <begin position="166"/>
        <end position="205"/>
    </location>
</feature>
<gene>
    <name evidence="3" type="ORF">POSPLADRAFT_1153009</name>
</gene>
<dbReference type="STRING" id="670580.A0A1X6MQG7"/>
<proteinExistence type="predicted"/>
<dbReference type="Gene3D" id="1.20.58.120">
    <property type="entry name" value="BAG domain"/>
    <property type="match status" value="1"/>
</dbReference>
<organism evidence="3 4">
    <name type="scientific">Postia placenta MAD-698-R-SB12</name>
    <dbReference type="NCBI Taxonomy" id="670580"/>
    <lineage>
        <taxon>Eukaryota</taxon>
        <taxon>Fungi</taxon>
        <taxon>Dikarya</taxon>
        <taxon>Basidiomycota</taxon>
        <taxon>Agaricomycotina</taxon>
        <taxon>Agaricomycetes</taxon>
        <taxon>Polyporales</taxon>
        <taxon>Adustoporiaceae</taxon>
        <taxon>Rhodonia</taxon>
    </lineage>
</organism>
<keyword evidence="4" id="KW-1185">Reference proteome</keyword>
<dbReference type="Proteomes" id="UP000194127">
    <property type="component" value="Unassembled WGS sequence"/>
</dbReference>
<reference evidence="3 4" key="1">
    <citation type="submission" date="2017-04" db="EMBL/GenBank/DDBJ databases">
        <title>Genome Sequence of the Model Brown-Rot Fungus Postia placenta SB12.</title>
        <authorList>
            <consortium name="DOE Joint Genome Institute"/>
            <person name="Gaskell J."/>
            <person name="Kersten P."/>
            <person name="Larrondo L.F."/>
            <person name="Canessa P."/>
            <person name="Martinez D."/>
            <person name="Hibbett D."/>
            <person name="Schmoll M."/>
            <person name="Kubicek C.P."/>
            <person name="Martinez A.T."/>
            <person name="Yadav J."/>
            <person name="Master E."/>
            <person name="Magnuson J.K."/>
            <person name="James T."/>
            <person name="Yaver D."/>
            <person name="Berka R."/>
            <person name="Labutti K."/>
            <person name="Lipzen A."/>
            <person name="Aerts A."/>
            <person name="Barry K."/>
            <person name="Henrissat B."/>
            <person name="Blanchette R."/>
            <person name="Grigoriev I."/>
            <person name="Cullen D."/>
        </authorList>
    </citation>
    <scope>NUCLEOTIDE SEQUENCE [LARGE SCALE GENOMIC DNA]</scope>
    <source>
        <strain evidence="3 4">MAD-698-R-SB12</strain>
    </source>
</reference>
<dbReference type="OrthoDB" id="333905at2759"/>
<sequence>MHSHLNPIGSGSRSASVPPRQPPSPVSPHAGTSPRHTIAIRTPSPKERTNSPPNSPAPQHVQQYTPEQDAAARKIQETYRAHAARANALRTIAGLRTRFAGLRSNFVFPAALDFVVPGGGQIAVRAGAEVLASATQASPVADDAAEPTRPDLAYTPGNAPLHAYLEELSRLLTALDAVESRGVAEVKGRRRALVREVEGKAESVERRWKKSKTRTLNLP</sequence>
<dbReference type="PROSITE" id="PS50096">
    <property type="entry name" value="IQ"/>
    <property type="match status" value="1"/>
</dbReference>
<evidence type="ECO:0000313" key="3">
    <source>
        <dbReference type="EMBL" id="OSX58442.1"/>
    </source>
</evidence>
<evidence type="ECO:0000313" key="4">
    <source>
        <dbReference type="Proteomes" id="UP000194127"/>
    </source>
</evidence>
<feature type="region of interest" description="Disordered" evidence="1">
    <location>
        <begin position="1"/>
        <end position="70"/>
    </location>
</feature>
<dbReference type="RefSeq" id="XP_024335236.1">
    <property type="nucleotide sequence ID" value="XM_024486709.1"/>
</dbReference>
<dbReference type="Pfam" id="PF02179">
    <property type="entry name" value="BAG"/>
    <property type="match status" value="1"/>
</dbReference>
<dbReference type="GO" id="GO:0051087">
    <property type="term" value="F:protein-folding chaperone binding"/>
    <property type="evidence" value="ECO:0007669"/>
    <property type="project" value="InterPro"/>
</dbReference>
<dbReference type="InterPro" id="IPR003103">
    <property type="entry name" value="BAG_domain"/>
</dbReference>
<name>A0A1X6MQG7_9APHY</name>